<sequence>MELEDLDDLFEYLDIDNPTKDQLYKMYGIYLNDFVSSTLYFEGRKVTVNNVLVRDKRDGYFMKKQKSFDHIVTRENKYSGKRQYDRDRANKIHWVKVIIENSKSPLIRRFEKVDEDGNNNILLWYQDKSYIVILREKQPDLFLVTGYCVDATEEGRFKSEYEAYQNKKTSLRR</sequence>
<protein>
    <recommendedName>
        <fullName evidence="3">Phage-Barnase-EndoU-ColicinE5/D-RelE like nuclease 2 domain-containing protein</fullName>
    </recommendedName>
</protein>
<dbReference type="AlphaFoldDB" id="K9EJJ9"/>
<dbReference type="EMBL" id="ADLF01000009">
    <property type="protein sequence ID" value="EKU91132.1"/>
    <property type="molecule type" value="Genomic_DNA"/>
</dbReference>
<dbReference type="RefSeq" id="WP_009130107.1">
    <property type="nucleotide sequence ID" value="NZ_JH992941.1"/>
</dbReference>
<evidence type="ECO:0000313" key="1">
    <source>
        <dbReference type="EMBL" id="EKU91132.1"/>
    </source>
</evidence>
<evidence type="ECO:0000313" key="2">
    <source>
        <dbReference type="Proteomes" id="UP000009872"/>
    </source>
</evidence>
<dbReference type="OrthoDB" id="1094062at2"/>
<dbReference type="eggNOG" id="ENOG50343MS">
    <property type="taxonomic scope" value="Bacteria"/>
</dbReference>
<evidence type="ECO:0008006" key="3">
    <source>
        <dbReference type="Google" id="ProtNLM"/>
    </source>
</evidence>
<proteinExistence type="predicted"/>
<accession>K9EJJ9</accession>
<keyword evidence="2" id="KW-1185">Reference proteome</keyword>
<dbReference type="PATRIC" id="fig|742727.4.peg.2606"/>
<reference evidence="1 2" key="1">
    <citation type="submission" date="2012-09" db="EMBL/GenBank/DDBJ databases">
        <title>The Genome Sequence of Bacteroides oleiciplenus YIT 12058.</title>
        <authorList>
            <consortium name="The Broad Institute Genome Sequencing Platform"/>
            <person name="Earl A."/>
            <person name="Ward D."/>
            <person name="Feldgarden M."/>
            <person name="Gevers D."/>
            <person name="Morotomi M."/>
            <person name="Walker B."/>
            <person name="Young S.K."/>
            <person name="Zeng Q."/>
            <person name="Gargeya S."/>
            <person name="Fitzgerald M."/>
            <person name="Haas B."/>
            <person name="Abouelleil A."/>
            <person name="Alvarado L."/>
            <person name="Arachchi H.M."/>
            <person name="Berlin A.M."/>
            <person name="Chapman S.B."/>
            <person name="Goldberg J."/>
            <person name="Griggs A."/>
            <person name="Gujja S."/>
            <person name="Hansen M."/>
            <person name="Howarth C."/>
            <person name="Imamovic A."/>
            <person name="Larimer J."/>
            <person name="McCowen C."/>
            <person name="Montmayeur A."/>
            <person name="Murphy C."/>
            <person name="Neiman D."/>
            <person name="Pearson M."/>
            <person name="Priest M."/>
            <person name="Roberts A."/>
            <person name="Saif S."/>
            <person name="Shea T."/>
            <person name="Sisk P."/>
            <person name="Sykes S."/>
            <person name="Wortman J."/>
            <person name="Nusbaum C."/>
            <person name="Birren B."/>
        </authorList>
    </citation>
    <scope>NUCLEOTIDE SEQUENCE [LARGE SCALE GENOMIC DNA]</scope>
    <source>
        <strain evidence="1 2">YIT 12058</strain>
    </source>
</reference>
<comment type="caution">
    <text evidence="1">The sequence shown here is derived from an EMBL/GenBank/DDBJ whole genome shotgun (WGS) entry which is preliminary data.</text>
</comment>
<dbReference type="HOGENOM" id="CLU_126392_0_0_10"/>
<dbReference type="STRING" id="742727.HMPREF9447_02550"/>
<organism evidence="1 2">
    <name type="scientific">Bacteroides oleiciplenus YIT 12058</name>
    <dbReference type="NCBI Taxonomy" id="742727"/>
    <lineage>
        <taxon>Bacteria</taxon>
        <taxon>Pseudomonadati</taxon>
        <taxon>Bacteroidota</taxon>
        <taxon>Bacteroidia</taxon>
        <taxon>Bacteroidales</taxon>
        <taxon>Bacteroidaceae</taxon>
        <taxon>Bacteroides</taxon>
    </lineage>
</organism>
<name>K9EJJ9_9BACE</name>
<dbReference type="Proteomes" id="UP000009872">
    <property type="component" value="Unassembled WGS sequence"/>
</dbReference>
<gene>
    <name evidence="1" type="ORF">HMPREF9447_02550</name>
</gene>